<feature type="transmembrane region" description="Helical" evidence="5">
    <location>
        <begin position="507"/>
        <end position="532"/>
    </location>
</feature>
<dbReference type="CDD" id="cd06261">
    <property type="entry name" value="TM_PBP2"/>
    <property type="match status" value="1"/>
</dbReference>
<dbReference type="Gene3D" id="1.10.3720.10">
    <property type="entry name" value="MetI-like"/>
    <property type="match status" value="1"/>
</dbReference>
<dbReference type="Pfam" id="PF00528">
    <property type="entry name" value="BPD_transp_1"/>
    <property type="match status" value="1"/>
</dbReference>
<name>A0A1T4UBZ5_9GAMM</name>
<dbReference type="OrthoDB" id="9785113at2"/>
<keyword evidence="3 5" id="KW-1133">Transmembrane helix</keyword>
<feature type="transmembrane region" description="Helical" evidence="5">
    <location>
        <begin position="593"/>
        <end position="617"/>
    </location>
</feature>
<dbReference type="EMBL" id="FUWP01000020">
    <property type="protein sequence ID" value="SKA50265.1"/>
    <property type="molecule type" value="Genomic_DNA"/>
</dbReference>
<dbReference type="PANTHER" id="PTHR42727:SF1">
    <property type="entry name" value="PHOSPHATE TRANSPORT SYSTEM PERMEASE"/>
    <property type="match status" value="1"/>
</dbReference>
<proteinExistence type="inferred from homology"/>
<dbReference type="Gene3D" id="2.130.10.10">
    <property type="entry name" value="YVTN repeat-like/Quinoprotein amine dehydrogenase"/>
    <property type="match status" value="1"/>
</dbReference>
<protein>
    <submittedName>
        <fullName evidence="7">Phosphate transport system permease protein PstC</fullName>
    </submittedName>
</protein>
<dbReference type="InterPro" id="IPR000515">
    <property type="entry name" value="MetI-like"/>
</dbReference>
<dbReference type="SUPFAM" id="SSF69322">
    <property type="entry name" value="Tricorn protease domain 2"/>
    <property type="match status" value="1"/>
</dbReference>
<feature type="transmembrane region" description="Helical" evidence="5">
    <location>
        <begin position="707"/>
        <end position="728"/>
    </location>
</feature>
<dbReference type="InterPro" id="IPR015943">
    <property type="entry name" value="WD40/YVTN_repeat-like_dom_sf"/>
</dbReference>
<keyword evidence="5" id="KW-0813">Transport</keyword>
<evidence type="ECO:0000313" key="8">
    <source>
        <dbReference type="Proteomes" id="UP000191116"/>
    </source>
</evidence>
<feature type="transmembrane region" description="Helical" evidence="5">
    <location>
        <begin position="21"/>
        <end position="46"/>
    </location>
</feature>
<evidence type="ECO:0000256" key="5">
    <source>
        <dbReference type="RuleBase" id="RU363032"/>
    </source>
</evidence>
<dbReference type="SUPFAM" id="SSF161098">
    <property type="entry name" value="MetI-like"/>
    <property type="match status" value="2"/>
</dbReference>
<feature type="transmembrane region" description="Helical" evidence="5">
    <location>
        <begin position="446"/>
        <end position="469"/>
    </location>
</feature>
<reference evidence="7 8" key="1">
    <citation type="submission" date="2017-02" db="EMBL/GenBank/DDBJ databases">
        <authorList>
            <person name="Peterson S.W."/>
        </authorList>
    </citation>
    <scope>NUCLEOTIDE SEQUENCE [LARGE SCALE GENOMIC DNA]</scope>
    <source>
        <strain evidence="7 8">CECT 9189</strain>
    </source>
</reference>
<dbReference type="AlphaFoldDB" id="A0A1T4UBZ5"/>
<evidence type="ECO:0000259" key="6">
    <source>
        <dbReference type="PROSITE" id="PS50928"/>
    </source>
</evidence>
<feature type="transmembrane region" description="Helical" evidence="5">
    <location>
        <begin position="481"/>
        <end position="501"/>
    </location>
</feature>
<keyword evidence="2 5" id="KW-0812">Transmembrane</keyword>
<dbReference type="GO" id="GO:0055085">
    <property type="term" value="P:transmembrane transport"/>
    <property type="evidence" value="ECO:0007669"/>
    <property type="project" value="InterPro"/>
</dbReference>
<keyword evidence="4 5" id="KW-0472">Membrane</keyword>
<evidence type="ECO:0000256" key="4">
    <source>
        <dbReference type="ARBA" id="ARBA00023136"/>
    </source>
</evidence>
<gene>
    <name evidence="7" type="primary">pstC_1</name>
    <name evidence="7" type="ORF">CZ814_03022</name>
</gene>
<evidence type="ECO:0000256" key="3">
    <source>
        <dbReference type="ARBA" id="ARBA00022989"/>
    </source>
</evidence>
<dbReference type="RefSeq" id="WP_080175773.1">
    <property type="nucleotide sequence ID" value="NZ_AP024854.1"/>
</dbReference>
<feature type="transmembrane region" description="Helical" evidence="5">
    <location>
        <begin position="544"/>
        <end position="567"/>
    </location>
</feature>
<dbReference type="Proteomes" id="UP000191116">
    <property type="component" value="Unassembled WGS sequence"/>
</dbReference>
<sequence>MANASTLLRKENRFRRGKDRLARVGVTAGGIFVLITLMLIFFYLLYVIVPIFSSVSVTPQQHLSLSVANKTALLGVDDSNSVAYRFSDDGKVTFVDLQSPSQPATILKQQTIINNPTAYGLSLPRDGMVAYGTAQGQVKIVKPEFTLTFAAAKKQLLPSIQFPFGQTPLALAPNGEAITQIAISGRNDHTVVVGKTATNHLYGLSLLLPENVVRRANGWQQQRFTINNTPANIDDFQLTPDGKTLYVLSGSNLYLYKLTASTAFLRKIENIATGNSKPLSITLLSGANSLLITNSDNTISQWFEVVKQGQRQLMRVRTFHFSASPLVKIVPEYYRKGFFAIQKDGTTSAYYTAERKVIYKDKVFTQVPSDIAISPKANLLVTLDNGQLQSYQVKNAHPDIGLSSLLQKVWYEGYAEPDYVWQSTSASDEFEPKLSLVPIVFGTLKAAIYSMFFAIPLALAGSIYTAYFMSNKVRRVIKPTVELMEALPTVILGFLAGVWLAPIVEQYLAGIALGIVLLPLTIIAVGWGWSMLPGLWRSRIPNGFHIALLIPVIIAVTYGCFGLSPWVETQFFNGDLQGYLNNHLGIGYDQRNALIVGIAMGFAVIPTIFTIAEDAIFSVPAHLTKGSLALGATQWQTLTRVVLLTASPGIFSAIMMGLGRAVGETMIVLMATGNTPVMDWNLLQGLRTLAATIAIEMPESEVGSSHYRVLFLAAFVLFVFTFVFNTIAEVVRQRLRAKYSSL</sequence>
<dbReference type="PROSITE" id="PS50928">
    <property type="entry name" value="ABC_TM1"/>
    <property type="match status" value="1"/>
</dbReference>
<dbReference type="GO" id="GO:0005886">
    <property type="term" value="C:plasma membrane"/>
    <property type="evidence" value="ECO:0007669"/>
    <property type="project" value="UniProtKB-SubCell"/>
</dbReference>
<evidence type="ECO:0000256" key="2">
    <source>
        <dbReference type="ARBA" id="ARBA00022692"/>
    </source>
</evidence>
<evidence type="ECO:0000256" key="1">
    <source>
        <dbReference type="ARBA" id="ARBA00004651"/>
    </source>
</evidence>
<accession>A0A1T4UBZ5</accession>
<dbReference type="InterPro" id="IPR035906">
    <property type="entry name" value="MetI-like_sf"/>
</dbReference>
<evidence type="ECO:0000313" key="7">
    <source>
        <dbReference type="EMBL" id="SKA50265.1"/>
    </source>
</evidence>
<dbReference type="PANTHER" id="PTHR42727">
    <property type="entry name" value="PHOSPHATE TRANSPORT SYSTEM PERMEASE PROTEIN"/>
    <property type="match status" value="1"/>
</dbReference>
<comment type="similarity">
    <text evidence="5">Belongs to the binding-protein-dependent transport system permease family.</text>
</comment>
<feature type="transmembrane region" description="Helical" evidence="5">
    <location>
        <begin position="638"/>
        <end position="658"/>
    </location>
</feature>
<feature type="domain" description="ABC transmembrane type-1" evidence="6">
    <location>
        <begin position="440"/>
        <end position="728"/>
    </location>
</feature>
<comment type="subcellular location">
    <subcellularLocation>
        <location evidence="1 5">Cell membrane</location>
        <topology evidence="1 5">Multi-pass membrane protein</topology>
    </subcellularLocation>
</comment>
<organism evidence="7 8">
    <name type="scientific">Photobacterium toruni</name>
    <dbReference type="NCBI Taxonomy" id="1935446"/>
    <lineage>
        <taxon>Bacteria</taxon>
        <taxon>Pseudomonadati</taxon>
        <taxon>Pseudomonadota</taxon>
        <taxon>Gammaproteobacteria</taxon>
        <taxon>Vibrionales</taxon>
        <taxon>Vibrionaceae</taxon>
        <taxon>Photobacterium</taxon>
    </lineage>
</organism>